<gene>
    <name evidence="4" type="ORF">COZ82_00455</name>
</gene>
<dbReference type="InterPro" id="IPR000192">
    <property type="entry name" value="Aminotrans_V_dom"/>
</dbReference>
<dbReference type="AlphaFoldDB" id="A0A2M7IPN0"/>
<comment type="catalytic activity">
    <reaction evidence="2">
        <text>(sulfur carrier)-H + L-cysteine = (sulfur carrier)-SH + L-alanine</text>
        <dbReference type="Rhea" id="RHEA:43892"/>
        <dbReference type="Rhea" id="RHEA-COMP:14737"/>
        <dbReference type="Rhea" id="RHEA-COMP:14739"/>
        <dbReference type="ChEBI" id="CHEBI:29917"/>
        <dbReference type="ChEBI" id="CHEBI:35235"/>
        <dbReference type="ChEBI" id="CHEBI:57972"/>
        <dbReference type="ChEBI" id="CHEBI:64428"/>
        <dbReference type="EC" id="2.8.1.7"/>
    </reaction>
</comment>
<evidence type="ECO:0000313" key="4">
    <source>
        <dbReference type="EMBL" id="PIW97273.1"/>
    </source>
</evidence>
<dbReference type="InterPro" id="IPR015422">
    <property type="entry name" value="PyrdxlP-dep_Trfase_small"/>
</dbReference>
<evidence type="ECO:0000256" key="2">
    <source>
        <dbReference type="ARBA" id="ARBA00050776"/>
    </source>
</evidence>
<reference evidence="5" key="1">
    <citation type="submission" date="2017-09" db="EMBL/GenBank/DDBJ databases">
        <title>Depth-based differentiation of microbial function through sediment-hosted aquifers and enrichment of novel symbionts in the deep terrestrial subsurface.</title>
        <authorList>
            <person name="Probst A.J."/>
            <person name="Ladd B."/>
            <person name="Jarett J.K."/>
            <person name="Geller-Mcgrath D.E."/>
            <person name="Sieber C.M.K."/>
            <person name="Emerson J.B."/>
            <person name="Anantharaman K."/>
            <person name="Thomas B.C."/>
            <person name="Malmstrom R."/>
            <person name="Stieglmeier M."/>
            <person name="Klingl A."/>
            <person name="Woyke T."/>
            <person name="Ryan C.M."/>
            <person name="Banfield J.F."/>
        </authorList>
    </citation>
    <scope>NUCLEOTIDE SEQUENCE [LARGE SCALE GENOMIC DNA]</scope>
</reference>
<dbReference type="SUPFAM" id="SSF53383">
    <property type="entry name" value="PLP-dependent transferases"/>
    <property type="match status" value="1"/>
</dbReference>
<dbReference type="InterPro" id="IPR015424">
    <property type="entry name" value="PyrdxlP-dep_Trfase"/>
</dbReference>
<dbReference type="Gene3D" id="3.90.1150.10">
    <property type="entry name" value="Aspartate Aminotransferase, domain 1"/>
    <property type="match status" value="1"/>
</dbReference>
<dbReference type="PANTHER" id="PTHR11601:SF34">
    <property type="entry name" value="CYSTEINE DESULFURASE"/>
    <property type="match status" value="1"/>
</dbReference>
<sequence length="88" mass="10018">MFSLVKKFINKFVVRQRTFDTPRVYLDHASTTPLYPEVVKAMSPYFREIFGNASAIHQEGQLAKKSLDEARAKVAQILQIQPTGVTFT</sequence>
<evidence type="ECO:0000259" key="3">
    <source>
        <dbReference type="Pfam" id="PF00266"/>
    </source>
</evidence>
<dbReference type="Proteomes" id="UP000230837">
    <property type="component" value="Unassembled WGS sequence"/>
</dbReference>
<evidence type="ECO:0000313" key="5">
    <source>
        <dbReference type="Proteomes" id="UP000230837"/>
    </source>
</evidence>
<dbReference type="Pfam" id="PF00266">
    <property type="entry name" value="Aminotran_5"/>
    <property type="match status" value="1"/>
</dbReference>
<dbReference type="Gene3D" id="1.10.260.50">
    <property type="match status" value="1"/>
</dbReference>
<accession>A0A2M7IPN0</accession>
<proteinExistence type="predicted"/>
<dbReference type="GO" id="GO:0031071">
    <property type="term" value="F:cysteine desulfurase activity"/>
    <property type="evidence" value="ECO:0007669"/>
    <property type="project" value="UniProtKB-EC"/>
</dbReference>
<dbReference type="EMBL" id="PFHR01000029">
    <property type="protein sequence ID" value="PIW97273.1"/>
    <property type="molecule type" value="Genomic_DNA"/>
</dbReference>
<feature type="non-terminal residue" evidence="4">
    <location>
        <position position="88"/>
    </location>
</feature>
<organism evidence="4 5">
    <name type="scientific">Candidatus Kaiserbacteria bacterium CG_4_8_14_3_um_filter_38_9</name>
    <dbReference type="NCBI Taxonomy" id="1974599"/>
    <lineage>
        <taxon>Bacteria</taxon>
        <taxon>Candidatus Kaiseribacteriota</taxon>
    </lineage>
</organism>
<comment type="cofactor">
    <cofactor evidence="1">
        <name>pyridoxal 5'-phosphate</name>
        <dbReference type="ChEBI" id="CHEBI:597326"/>
    </cofactor>
</comment>
<evidence type="ECO:0000256" key="1">
    <source>
        <dbReference type="ARBA" id="ARBA00001933"/>
    </source>
</evidence>
<feature type="domain" description="Aminotransferase class V" evidence="3">
    <location>
        <begin position="24"/>
        <end position="88"/>
    </location>
</feature>
<name>A0A2M7IPN0_9BACT</name>
<comment type="caution">
    <text evidence="4">The sequence shown here is derived from an EMBL/GenBank/DDBJ whole genome shotgun (WGS) entry which is preliminary data.</text>
</comment>
<dbReference type="PANTHER" id="PTHR11601">
    <property type="entry name" value="CYSTEINE DESULFURYLASE FAMILY MEMBER"/>
    <property type="match status" value="1"/>
</dbReference>
<protein>
    <recommendedName>
        <fullName evidence="3">Aminotransferase class V domain-containing protein</fullName>
    </recommendedName>
</protein>